<dbReference type="Gene3D" id="3.90.470.20">
    <property type="entry name" value="4'-phosphopantetheinyl transferase domain"/>
    <property type="match status" value="1"/>
</dbReference>
<gene>
    <name evidence="1" type="ORF">IAB05_00195</name>
</gene>
<dbReference type="EMBL" id="DVNF01000007">
    <property type="protein sequence ID" value="HIU59790.1"/>
    <property type="molecule type" value="Genomic_DNA"/>
</dbReference>
<dbReference type="GO" id="GO:0000287">
    <property type="term" value="F:magnesium ion binding"/>
    <property type="evidence" value="ECO:0007669"/>
    <property type="project" value="InterPro"/>
</dbReference>
<accession>A0A9D1MGK3</accession>
<dbReference type="AlphaFoldDB" id="A0A9D1MGK3"/>
<dbReference type="GO" id="GO:0008897">
    <property type="term" value="F:holo-[acyl-carrier-protein] synthase activity"/>
    <property type="evidence" value="ECO:0007669"/>
    <property type="project" value="InterPro"/>
</dbReference>
<proteinExistence type="predicted"/>
<dbReference type="InterPro" id="IPR037143">
    <property type="entry name" value="4-PPantetheinyl_Trfase_dom_sf"/>
</dbReference>
<reference evidence="1" key="2">
    <citation type="journal article" date="2021" name="PeerJ">
        <title>Extensive microbial diversity within the chicken gut microbiome revealed by metagenomics and culture.</title>
        <authorList>
            <person name="Gilroy R."/>
            <person name="Ravi A."/>
            <person name="Getino M."/>
            <person name="Pursley I."/>
            <person name="Horton D.L."/>
            <person name="Alikhan N.F."/>
            <person name="Baker D."/>
            <person name="Gharbi K."/>
            <person name="Hall N."/>
            <person name="Watson M."/>
            <person name="Adriaenssens E.M."/>
            <person name="Foster-Nyarko E."/>
            <person name="Jarju S."/>
            <person name="Secka A."/>
            <person name="Antonio M."/>
            <person name="Oren A."/>
            <person name="Chaudhuri R.R."/>
            <person name="La Ragione R."/>
            <person name="Hildebrand F."/>
            <person name="Pallen M.J."/>
        </authorList>
    </citation>
    <scope>NUCLEOTIDE SEQUENCE</scope>
    <source>
        <strain evidence="1">18911</strain>
    </source>
</reference>
<protein>
    <recommendedName>
        <fullName evidence="3">4'-phosphopantetheinyl transferase superfamily protein</fullName>
    </recommendedName>
</protein>
<comment type="caution">
    <text evidence="1">The sequence shown here is derived from an EMBL/GenBank/DDBJ whole genome shotgun (WGS) entry which is preliminary data.</text>
</comment>
<evidence type="ECO:0008006" key="3">
    <source>
        <dbReference type="Google" id="ProtNLM"/>
    </source>
</evidence>
<dbReference type="Proteomes" id="UP000824094">
    <property type="component" value="Unassembled WGS sequence"/>
</dbReference>
<reference evidence="1" key="1">
    <citation type="submission" date="2020-10" db="EMBL/GenBank/DDBJ databases">
        <authorList>
            <person name="Gilroy R."/>
        </authorList>
    </citation>
    <scope>NUCLEOTIDE SEQUENCE</scope>
    <source>
        <strain evidence="1">18911</strain>
    </source>
</reference>
<evidence type="ECO:0000313" key="1">
    <source>
        <dbReference type="EMBL" id="HIU59790.1"/>
    </source>
</evidence>
<evidence type="ECO:0000313" key="2">
    <source>
        <dbReference type="Proteomes" id="UP000824094"/>
    </source>
</evidence>
<name>A0A9D1MGK3_9FIRM</name>
<organism evidence="1 2">
    <name type="scientific">Candidatus Stercoripulliclostridium merdigallinarum</name>
    <dbReference type="NCBI Taxonomy" id="2840951"/>
    <lineage>
        <taxon>Bacteria</taxon>
        <taxon>Bacillati</taxon>
        <taxon>Bacillota</taxon>
        <taxon>Clostridia</taxon>
        <taxon>Eubacteriales</taxon>
        <taxon>Candidatus Stercoripulliclostridium</taxon>
    </lineage>
</organism>
<sequence>MILTVFSHKKVPSAAIARYALAEFLRLNGREIYDAEYLHRADGSPYFDRENAPYISVSHSADYVAAAISYSPVGIDIQAHTEIDYGKIAERFGMKVNSKEDFFDAFSAAEAKTKALRIPLAESLRSPEGKIFHFIPRFTLAIYGEGEIFFTFCFEG</sequence>